<proteinExistence type="predicted"/>
<evidence type="ECO:0000313" key="1">
    <source>
        <dbReference type="EMBL" id="GAA3360763.1"/>
    </source>
</evidence>
<gene>
    <name evidence="1" type="ORF">GCM10020366_42100</name>
</gene>
<dbReference type="EMBL" id="BAAAYK010000038">
    <property type="protein sequence ID" value="GAA3360763.1"/>
    <property type="molecule type" value="Genomic_DNA"/>
</dbReference>
<reference evidence="2" key="1">
    <citation type="journal article" date="2019" name="Int. J. Syst. Evol. Microbiol.">
        <title>The Global Catalogue of Microorganisms (GCM) 10K type strain sequencing project: providing services to taxonomists for standard genome sequencing and annotation.</title>
        <authorList>
            <consortium name="The Broad Institute Genomics Platform"/>
            <consortium name="The Broad Institute Genome Sequencing Center for Infectious Disease"/>
            <person name="Wu L."/>
            <person name="Ma J."/>
        </authorList>
    </citation>
    <scope>NUCLEOTIDE SEQUENCE [LARGE SCALE GENOMIC DNA]</scope>
    <source>
        <strain evidence="2">JCM 9687</strain>
    </source>
</reference>
<evidence type="ECO:0000313" key="2">
    <source>
        <dbReference type="Proteomes" id="UP001500483"/>
    </source>
</evidence>
<name>A0ABP6RSH7_9PSEU</name>
<accession>A0ABP6RSH7</accession>
<organism evidence="1 2">
    <name type="scientific">Saccharopolyspora gregorii</name>
    <dbReference type="NCBI Taxonomy" id="33914"/>
    <lineage>
        <taxon>Bacteria</taxon>
        <taxon>Bacillati</taxon>
        <taxon>Actinomycetota</taxon>
        <taxon>Actinomycetes</taxon>
        <taxon>Pseudonocardiales</taxon>
        <taxon>Pseudonocardiaceae</taxon>
        <taxon>Saccharopolyspora</taxon>
    </lineage>
</organism>
<protein>
    <submittedName>
        <fullName evidence="1">Uncharacterized protein</fullName>
    </submittedName>
</protein>
<dbReference type="Proteomes" id="UP001500483">
    <property type="component" value="Unassembled WGS sequence"/>
</dbReference>
<dbReference type="RefSeq" id="WP_344928912.1">
    <property type="nucleotide sequence ID" value="NZ_BAAAYK010000038.1"/>
</dbReference>
<keyword evidence="2" id="KW-1185">Reference proteome</keyword>
<comment type="caution">
    <text evidence="1">The sequence shown here is derived from an EMBL/GenBank/DDBJ whole genome shotgun (WGS) entry which is preliminary data.</text>
</comment>
<sequence>MDFGAVMRALSISGNLTLVSSRELVDKVNRAALRFERKEQKQIFRFRKWPVPVTVPDVLPTAPVHVLREVGVATTFFDDPVFADAARLWAQLRYCATLAPHRGRMTLSATAASSVVHHHKVAQSEYLGIGLALFVARHVLSEQYPGLDFQAVDADVALRSGIPGVGAVRQASGVRVRPDYFLIGHPRNGGAVKIVVLECKGNHGNESLAVDQLAKACVQVRSVEIAGRGCLPSLMVASCLRQSGITVHVLDPPGEDELWSGSADELERELNEELGEVPEPFTSERPGSEQQDDAVDELALFDRTLPVDVEESDTSFPAEARVLKIPQASQKWFSHALARFGAASALLFAGAGRTAAAYRPPPPRGGFTGLDEQSSASGDDAATAFDLGGGLHVMGTRSVLPLPDGGRFVVHRGLESGLYEQLAGQRLGSYLRSAPGVEERWRNGILDEEFARDAVSVGSDGTVLAVSLDRGR</sequence>